<reference evidence="2" key="1">
    <citation type="journal article" date="2011" name="Nat. Genet.">
        <title>The Arabidopsis lyrata genome sequence and the basis of rapid genome size change.</title>
        <authorList>
            <person name="Hu T.T."/>
            <person name="Pattyn P."/>
            <person name="Bakker E.G."/>
            <person name="Cao J."/>
            <person name="Cheng J.-F."/>
            <person name="Clark R.M."/>
            <person name="Fahlgren N."/>
            <person name="Fawcett J.A."/>
            <person name="Grimwood J."/>
            <person name="Gundlach H."/>
            <person name="Haberer G."/>
            <person name="Hollister J.D."/>
            <person name="Ossowski S."/>
            <person name="Ottilar R.P."/>
            <person name="Salamov A.A."/>
            <person name="Schneeberger K."/>
            <person name="Spannagl M."/>
            <person name="Wang X."/>
            <person name="Yang L."/>
            <person name="Nasrallah M.E."/>
            <person name="Bergelson J."/>
            <person name="Carrington J.C."/>
            <person name="Gaut B.S."/>
            <person name="Schmutz J."/>
            <person name="Mayer K.F.X."/>
            <person name="Van de Peer Y."/>
            <person name="Grigoriev I.V."/>
            <person name="Nordborg M."/>
            <person name="Weigel D."/>
            <person name="Guo Y.-L."/>
        </authorList>
    </citation>
    <scope>NUCLEOTIDE SEQUENCE [LARGE SCALE GENOMIC DNA]</scope>
    <source>
        <strain evidence="2">cv. MN47</strain>
    </source>
</reference>
<accession>D7LC34</accession>
<sequence length="81" mass="9289">KLKIENREEIKTRIENTIDASGESVREYLLTRSPTNSIVFPKLKRTDDELHGGGRRRVSRWRLATSFTVKAGDELYGGGRR</sequence>
<evidence type="ECO:0000313" key="1">
    <source>
        <dbReference type="EMBL" id="EFH55172.1"/>
    </source>
</evidence>
<name>D7LC34_ARALL</name>
<gene>
    <name evidence="1" type="ORF">ARALYDRAFT_668025</name>
</gene>
<proteinExistence type="predicted"/>
<protein>
    <submittedName>
        <fullName evidence="1">Predicted protein</fullName>
    </submittedName>
</protein>
<dbReference type="AlphaFoldDB" id="D7LC34"/>
<dbReference type="HOGENOM" id="CLU_2580804_0_0_1"/>
<evidence type="ECO:0000313" key="2">
    <source>
        <dbReference type="Proteomes" id="UP000008694"/>
    </source>
</evidence>
<dbReference type="Proteomes" id="UP000008694">
    <property type="component" value="Unassembled WGS sequence"/>
</dbReference>
<feature type="non-terminal residue" evidence="1">
    <location>
        <position position="1"/>
    </location>
</feature>
<organism evidence="2">
    <name type="scientific">Arabidopsis lyrata subsp. lyrata</name>
    <name type="common">Lyre-leaved rock-cress</name>
    <dbReference type="NCBI Taxonomy" id="81972"/>
    <lineage>
        <taxon>Eukaryota</taxon>
        <taxon>Viridiplantae</taxon>
        <taxon>Streptophyta</taxon>
        <taxon>Embryophyta</taxon>
        <taxon>Tracheophyta</taxon>
        <taxon>Spermatophyta</taxon>
        <taxon>Magnoliopsida</taxon>
        <taxon>eudicotyledons</taxon>
        <taxon>Gunneridae</taxon>
        <taxon>Pentapetalae</taxon>
        <taxon>rosids</taxon>
        <taxon>malvids</taxon>
        <taxon>Brassicales</taxon>
        <taxon>Brassicaceae</taxon>
        <taxon>Camelineae</taxon>
        <taxon>Arabidopsis</taxon>
    </lineage>
</organism>
<keyword evidence="2" id="KW-1185">Reference proteome</keyword>
<dbReference type="EMBL" id="GL348716">
    <property type="protein sequence ID" value="EFH55172.1"/>
    <property type="molecule type" value="Genomic_DNA"/>
</dbReference>
<dbReference type="Gramene" id="Al_scaffold_0004_744">
    <property type="protein sequence ID" value="Al_scaffold_0004_744"/>
    <property type="gene ID" value="Al_scaffold_0004_744"/>
</dbReference>